<evidence type="ECO:0000313" key="1">
    <source>
        <dbReference type="EMBL" id="OWK64388.1"/>
    </source>
</evidence>
<dbReference type="EMBL" id="MUZQ01000002">
    <property type="protein sequence ID" value="OWK64388.1"/>
    <property type="molecule type" value="Genomic_DNA"/>
</dbReference>
<sequence length="137" mass="15498">MAPLSHSQEVQIQWGKLSTEMHRQSSQVARRLRQLKFKWVQKFFLALICSEFMLNSFEYGISYLFSSSSLLPSLQLSSCLSVFVQSVPRLWFLTCGGFALQYLCSECTVLCKCAAFSSGCCQGVMEVPIVWKCKGNL</sequence>
<proteinExistence type="predicted"/>
<evidence type="ECO:0000313" key="2">
    <source>
        <dbReference type="Proteomes" id="UP000197619"/>
    </source>
</evidence>
<protein>
    <submittedName>
        <fullName evidence="1">Uncharacterized protein</fullName>
    </submittedName>
</protein>
<dbReference type="Proteomes" id="UP000197619">
    <property type="component" value="Unassembled WGS sequence"/>
</dbReference>
<gene>
    <name evidence="1" type="ORF">RLOC_00002220</name>
</gene>
<reference evidence="1 2" key="1">
    <citation type="submission" date="2017-05" db="EMBL/GenBank/DDBJ databases">
        <title>Genome of assembly of the Bengalese finch, Lonchura striata domestica.</title>
        <authorList>
            <person name="Colquitt B.M."/>
            <person name="Brainard M.S."/>
        </authorList>
    </citation>
    <scope>NUCLEOTIDE SEQUENCE [LARGE SCALE GENOMIC DNA]</scope>
    <source>
        <strain evidence="1">White83orange57</strain>
    </source>
</reference>
<dbReference type="AlphaFoldDB" id="A0A218VEW9"/>
<comment type="caution">
    <text evidence="1">The sequence shown here is derived from an EMBL/GenBank/DDBJ whole genome shotgun (WGS) entry which is preliminary data.</text>
</comment>
<name>A0A218VEW9_9PASE</name>
<accession>A0A218VEW9</accession>
<organism evidence="1 2">
    <name type="scientific">Lonchura striata</name>
    <name type="common">white-rumped munia</name>
    <dbReference type="NCBI Taxonomy" id="40157"/>
    <lineage>
        <taxon>Eukaryota</taxon>
        <taxon>Metazoa</taxon>
        <taxon>Chordata</taxon>
        <taxon>Craniata</taxon>
        <taxon>Vertebrata</taxon>
        <taxon>Euteleostomi</taxon>
        <taxon>Archelosauria</taxon>
        <taxon>Archosauria</taxon>
        <taxon>Dinosauria</taxon>
        <taxon>Saurischia</taxon>
        <taxon>Theropoda</taxon>
        <taxon>Coelurosauria</taxon>
        <taxon>Aves</taxon>
        <taxon>Neognathae</taxon>
        <taxon>Neoaves</taxon>
        <taxon>Telluraves</taxon>
        <taxon>Australaves</taxon>
        <taxon>Passeriformes</taxon>
        <taxon>Passeroidea</taxon>
        <taxon>Estrildidae</taxon>
        <taxon>Estrildinae</taxon>
        <taxon>Lonchura</taxon>
    </lineage>
</organism>
<keyword evidence="2" id="KW-1185">Reference proteome</keyword>